<dbReference type="PRINTS" id="PR00364">
    <property type="entry name" value="DISEASERSIST"/>
</dbReference>
<dbReference type="Pfam" id="PF26355">
    <property type="entry name" value="HTH_VMAP-M9"/>
    <property type="match status" value="1"/>
</dbReference>
<proteinExistence type="predicted"/>
<accession>A0ABR8E877</accession>
<dbReference type="PANTHER" id="PTHR36766:SF64">
    <property type="entry name" value="OS12G0206100 PROTEIN"/>
    <property type="match status" value="1"/>
</dbReference>
<dbReference type="Pfam" id="PF00931">
    <property type="entry name" value="NB-ARC"/>
    <property type="match status" value="1"/>
</dbReference>
<dbReference type="Proteomes" id="UP000641954">
    <property type="component" value="Unassembled WGS sequence"/>
</dbReference>
<dbReference type="InterPro" id="IPR002182">
    <property type="entry name" value="NB-ARC"/>
</dbReference>
<evidence type="ECO:0000259" key="1">
    <source>
        <dbReference type="Pfam" id="PF00931"/>
    </source>
</evidence>
<dbReference type="Gene3D" id="3.40.50.300">
    <property type="entry name" value="P-loop containing nucleotide triphosphate hydrolases"/>
    <property type="match status" value="1"/>
</dbReference>
<dbReference type="RefSeq" id="WP_190877147.1">
    <property type="nucleotide sequence ID" value="NZ_JACJSK010000003.1"/>
</dbReference>
<gene>
    <name evidence="3" type="ORF">H6G72_03005</name>
</gene>
<dbReference type="InterPro" id="IPR058651">
    <property type="entry name" value="HTH_VMAP-M9"/>
</dbReference>
<dbReference type="InterPro" id="IPR036390">
    <property type="entry name" value="WH_DNA-bd_sf"/>
</dbReference>
<dbReference type="PANTHER" id="PTHR36766">
    <property type="entry name" value="PLANT BROAD-SPECTRUM MILDEW RESISTANCE PROTEIN RPW8"/>
    <property type="match status" value="1"/>
</dbReference>
<evidence type="ECO:0000313" key="3">
    <source>
        <dbReference type="EMBL" id="MBD2542841.1"/>
    </source>
</evidence>
<feature type="domain" description="vWA-MoxR associated protein N-terminal HTH" evidence="2">
    <location>
        <begin position="1"/>
        <end position="84"/>
    </location>
</feature>
<protein>
    <submittedName>
        <fullName evidence="3">AAA family ATPase</fullName>
    </submittedName>
</protein>
<feature type="domain" description="NB-ARC" evidence="1">
    <location>
        <begin position="154"/>
        <end position="252"/>
    </location>
</feature>
<reference evidence="3 4" key="1">
    <citation type="journal article" date="2020" name="ISME J.">
        <title>Comparative genomics reveals insights into cyanobacterial evolution and habitat adaptation.</title>
        <authorList>
            <person name="Chen M.Y."/>
            <person name="Teng W.K."/>
            <person name="Zhao L."/>
            <person name="Hu C.X."/>
            <person name="Zhou Y.K."/>
            <person name="Han B.P."/>
            <person name="Song L.R."/>
            <person name="Shu W.S."/>
        </authorList>
    </citation>
    <scope>NUCLEOTIDE SEQUENCE [LARGE SCALE GENOMIC DNA]</scope>
    <source>
        <strain evidence="3 4">FACHB-1370</strain>
    </source>
</reference>
<organism evidence="3 4">
    <name type="scientific">Planktothricoides raciborskii FACHB-1370</name>
    <dbReference type="NCBI Taxonomy" id="2949576"/>
    <lineage>
        <taxon>Bacteria</taxon>
        <taxon>Bacillati</taxon>
        <taxon>Cyanobacteriota</taxon>
        <taxon>Cyanophyceae</taxon>
        <taxon>Oscillatoriophycideae</taxon>
        <taxon>Oscillatoriales</taxon>
        <taxon>Oscillatoriaceae</taxon>
        <taxon>Planktothricoides</taxon>
    </lineage>
</organism>
<comment type="caution">
    <text evidence="3">The sequence shown here is derived from an EMBL/GenBank/DDBJ whole genome shotgun (WGS) entry which is preliminary data.</text>
</comment>
<dbReference type="InterPro" id="IPR027417">
    <property type="entry name" value="P-loop_NTPase"/>
</dbReference>
<name>A0ABR8E877_9CYAN</name>
<evidence type="ECO:0000259" key="2">
    <source>
        <dbReference type="Pfam" id="PF26355"/>
    </source>
</evidence>
<dbReference type="EMBL" id="JACJSK010000003">
    <property type="protein sequence ID" value="MBD2542841.1"/>
    <property type="molecule type" value="Genomic_DNA"/>
</dbReference>
<dbReference type="SUPFAM" id="SSF46785">
    <property type="entry name" value="Winged helix' DNA-binding domain"/>
    <property type="match status" value="1"/>
</dbReference>
<evidence type="ECO:0000313" key="4">
    <source>
        <dbReference type="Proteomes" id="UP000641954"/>
    </source>
</evidence>
<sequence length="463" mass="53168">MDVNEVLQLVDRLIVKQTGKHLDDVQKAIVQGTWDKESYEQIAEKCHVSKNYVADVGSELWQFLSQALGENIKKTNFRSSLERIYIESSDNLNIYPSIYHINGTKHNFYYPQTINQAIPQNNFQESDSNPKSKSPLLDLTLAPQVINFYSRDSELKTLDDWIFNQKTRLVAVLGVSGIGKTTLVKRLIDRTLSNFEVIIWKSLKYPKSLELLTQDVLQLCQVEAKATIDDRLKQLLDILTEKKCLIVLDDVQNIFLPGEFAGQYQPKYQDYQNFFKLITEIEHQSTLILLSQEQCAEMDCLDRELYPIKSLDLPGLNDVEILKGTGLKDQDSWLNLIELYEGNPVYLKNVAGLIKNIFDGQVADFLGENHLLITQDMPLPQLFNRLSPIEKQVILALSKFDQPVTREDLIQALDLSSMDLIQGLQSLQKRYLVRKITGEKVRFNLSPVFREYVRSCGEGSQQR</sequence>
<dbReference type="SUPFAM" id="SSF52540">
    <property type="entry name" value="P-loop containing nucleoside triphosphate hydrolases"/>
    <property type="match status" value="1"/>
</dbReference>
<keyword evidence="4" id="KW-1185">Reference proteome</keyword>